<dbReference type="NCBIfam" id="TIGR02273">
    <property type="entry name" value="16S_RimM"/>
    <property type="match status" value="1"/>
</dbReference>
<keyword evidence="3 5" id="KW-0698">rRNA processing</keyword>
<organism evidence="8 9">
    <name type="scientific">Eiseniibacteriota bacterium</name>
    <dbReference type="NCBI Taxonomy" id="2212470"/>
    <lineage>
        <taxon>Bacteria</taxon>
        <taxon>Candidatus Eiseniibacteriota</taxon>
    </lineage>
</organism>
<evidence type="ECO:0000259" key="7">
    <source>
        <dbReference type="Pfam" id="PF24986"/>
    </source>
</evidence>
<dbReference type="InterPro" id="IPR011961">
    <property type="entry name" value="RimM"/>
</dbReference>
<dbReference type="GO" id="GO:0006364">
    <property type="term" value="P:rRNA processing"/>
    <property type="evidence" value="ECO:0007669"/>
    <property type="project" value="UniProtKB-UniRule"/>
</dbReference>
<dbReference type="InterPro" id="IPR002676">
    <property type="entry name" value="RimM_N"/>
</dbReference>
<feature type="domain" description="Ribosome maturation factor RimM PRC barrel" evidence="7">
    <location>
        <begin position="100"/>
        <end position="161"/>
    </location>
</feature>
<reference evidence="8 9" key="1">
    <citation type="journal article" date="2019" name="Nat. Microbiol.">
        <title>Mediterranean grassland soil C-N compound turnover is dependent on rainfall and depth, and is mediated by genomically divergent microorganisms.</title>
        <authorList>
            <person name="Diamond S."/>
            <person name="Andeer P.F."/>
            <person name="Li Z."/>
            <person name="Crits-Christoph A."/>
            <person name="Burstein D."/>
            <person name="Anantharaman K."/>
            <person name="Lane K.R."/>
            <person name="Thomas B.C."/>
            <person name="Pan C."/>
            <person name="Northen T.R."/>
            <person name="Banfield J.F."/>
        </authorList>
    </citation>
    <scope>NUCLEOTIDE SEQUENCE [LARGE SCALE GENOMIC DNA]</scope>
    <source>
        <strain evidence="8">WS_11</strain>
    </source>
</reference>
<accession>A0A538U8I5</accession>
<dbReference type="InterPro" id="IPR056792">
    <property type="entry name" value="PRC_RimM"/>
</dbReference>
<dbReference type="SUPFAM" id="SSF50447">
    <property type="entry name" value="Translation proteins"/>
    <property type="match status" value="1"/>
</dbReference>
<dbReference type="PANTHER" id="PTHR33692:SF1">
    <property type="entry name" value="RIBOSOME MATURATION FACTOR RIMM"/>
    <property type="match status" value="1"/>
</dbReference>
<dbReference type="Proteomes" id="UP000319771">
    <property type="component" value="Unassembled WGS sequence"/>
</dbReference>
<dbReference type="GO" id="GO:0043022">
    <property type="term" value="F:ribosome binding"/>
    <property type="evidence" value="ECO:0007669"/>
    <property type="project" value="InterPro"/>
</dbReference>
<gene>
    <name evidence="5 8" type="primary">rimM</name>
    <name evidence="8" type="ORF">E6K81_08135</name>
</gene>
<dbReference type="SUPFAM" id="SSF50346">
    <property type="entry name" value="PRC-barrel domain"/>
    <property type="match status" value="1"/>
</dbReference>
<dbReference type="InterPro" id="IPR011033">
    <property type="entry name" value="PRC_barrel-like_sf"/>
</dbReference>
<comment type="domain">
    <text evidence="5">The PRC barrel domain binds ribosomal protein uS19.</text>
</comment>
<evidence type="ECO:0000313" key="9">
    <source>
        <dbReference type="Proteomes" id="UP000319771"/>
    </source>
</evidence>
<dbReference type="PANTHER" id="PTHR33692">
    <property type="entry name" value="RIBOSOME MATURATION FACTOR RIMM"/>
    <property type="match status" value="1"/>
</dbReference>
<protein>
    <recommendedName>
        <fullName evidence="5">Ribosome maturation factor RimM</fullName>
    </recommendedName>
</protein>
<comment type="subcellular location">
    <subcellularLocation>
        <location evidence="5">Cytoplasm</location>
    </subcellularLocation>
</comment>
<dbReference type="GO" id="GO:0005737">
    <property type="term" value="C:cytoplasm"/>
    <property type="evidence" value="ECO:0007669"/>
    <property type="project" value="UniProtKB-SubCell"/>
</dbReference>
<comment type="function">
    <text evidence="5">An accessory protein needed during the final step in the assembly of 30S ribosomal subunit, possibly for assembly of the head region. Essential for efficient processing of 16S rRNA. May be needed both before and after RbfA during the maturation of 16S rRNA. It has affinity for free ribosomal 30S subunits but not for 70S ribosomes.</text>
</comment>
<comment type="caution">
    <text evidence="8">The sequence shown here is derived from an EMBL/GenBank/DDBJ whole genome shotgun (WGS) entry which is preliminary data.</text>
</comment>
<dbReference type="Gene3D" id="2.40.30.60">
    <property type="entry name" value="RimM"/>
    <property type="match status" value="1"/>
</dbReference>
<dbReference type="Pfam" id="PF01782">
    <property type="entry name" value="RimM"/>
    <property type="match status" value="1"/>
</dbReference>
<comment type="subunit">
    <text evidence="5">Binds ribosomal protein uS19.</text>
</comment>
<proteinExistence type="inferred from homology"/>
<feature type="domain" description="RimM N-terminal" evidence="6">
    <location>
        <begin position="6"/>
        <end position="87"/>
    </location>
</feature>
<dbReference type="GO" id="GO:0005840">
    <property type="term" value="C:ribosome"/>
    <property type="evidence" value="ECO:0007669"/>
    <property type="project" value="InterPro"/>
</dbReference>
<keyword evidence="1 5" id="KW-0963">Cytoplasm</keyword>
<name>A0A538U8I5_UNCEI</name>
<dbReference type="InterPro" id="IPR036976">
    <property type="entry name" value="RimM_N_sf"/>
</dbReference>
<comment type="similarity">
    <text evidence="5">Belongs to the RimM family.</text>
</comment>
<dbReference type="AlphaFoldDB" id="A0A538U8I5"/>
<dbReference type="GO" id="GO:0042274">
    <property type="term" value="P:ribosomal small subunit biogenesis"/>
    <property type="evidence" value="ECO:0007669"/>
    <property type="project" value="UniProtKB-UniRule"/>
</dbReference>
<evidence type="ECO:0000256" key="3">
    <source>
        <dbReference type="ARBA" id="ARBA00022552"/>
    </source>
</evidence>
<evidence type="ECO:0000256" key="1">
    <source>
        <dbReference type="ARBA" id="ARBA00022490"/>
    </source>
</evidence>
<evidence type="ECO:0000259" key="6">
    <source>
        <dbReference type="Pfam" id="PF01782"/>
    </source>
</evidence>
<dbReference type="EMBL" id="VBPB01000116">
    <property type="protein sequence ID" value="TMQ72208.1"/>
    <property type="molecule type" value="Genomic_DNA"/>
</dbReference>
<evidence type="ECO:0000256" key="4">
    <source>
        <dbReference type="ARBA" id="ARBA00023186"/>
    </source>
</evidence>
<evidence type="ECO:0000256" key="5">
    <source>
        <dbReference type="HAMAP-Rule" id="MF_00014"/>
    </source>
</evidence>
<keyword evidence="2 5" id="KW-0690">Ribosome biogenesis</keyword>
<keyword evidence="4 5" id="KW-0143">Chaperone</keyword>
<dbReference type="Gene3D" id="2.30.30.240">
    <property type="entry name" value="PRC-barrel domain"/>
    <property type="match status" value="1"/>
</dbReference>
<dbReference type="InterPro" id="IPR009000">
    <property type="entry name" value="Transl_B-barrel_sf"/>
</dbReference>
<sequence>MDLIEVGRLGRPHGLEGELGLDLCSLTALELHAVKSFVWKAAHGATRTLTLVTARPANRRMLVRFAEAPVRAAAAALTNGRLYAERERLPDPGPGMAYSFQLIGMEVVTEDGRTLGTLAEIWPSPAHPVLVVRGEKEILVPAVPEFVKAVSVEDRRITVHLLPGMEDGG</sequence>
<evidence type="ECO:0000256" key="2">
    <source>
        <dbReference type="ARBA" id="ARBA00022517"/>
    </source>
</evidence>
<evidence type="ECO:0000313" key="8">
    <source>
        <dbReference type="EMBL" id="TMQ72208.1"/>
    </source>
</evidence>
<dbReference type="Pfam" id="PF24986">
    <property type="entry name" value="PRC_RimM"/>
    <property type="match status" value="1"/>
</dbReference>
<dbReference type="HAMAP" id="MF_00014">
    <property type="entry name" value="Ribosome_mat_RimM"/>
    <property type="match status" value="1"/>
</dbReference>